<evidence type="ECO:0000259" key="3">
    <source>
        <dbReference type="Pfam" id="PF25973"/>
    </source>
</evidence>
<dbReference type="Proteomes" id="UP000310016">
    <property type="component" value="Unassembled WGS sequence"/>
</dbReference>
<gene>
    <name evidence="4" type="ORF">FAZ21_12545</name>
</gene>
<reference evidence="4 5" key="1">
    <citation type="submission" date="2019-04" db="EMBL/GenBank/DDBJ databases">
        <title>Chitiniphilus eburnea sp. nov., a novel chitinolytic bacterium isolated from aquaculture sludge.</title>
        <authorList>
            <person name="Sheng M."/>
        </authorList>
    </citation>
    <scope>NUCLEOTIDE SEQUENCE [LARGE SCALE GENOMIC DNA]</scope>
    <source>
        <strain evidence="4 5">HX-2-15</strain>
    </source>
</reference>
<dbReference type="NCBIfam" id="TIGR01730">
    <property type="entry name" value="RND_mfp"/>
    <property type="match status" value="1"/>
</dbReference>
<dbReference type="Gene3D" id="2.40.420.20">
    <property type="match status" value="1"/>
</dbReference>
<feature type="domain" description="CzcB-like barrel-sandwich hybrid" evidence="3">
    <location>
        <begin position="72"/>
        <end position="212"/>
    </location>
</feature>
<evidence type="ECO:0000313" key="4">
    <source>
        <dbReference type="EMBL" id="TJZ72870.1"/>
    </source>
</evidence>
<dbReference type="InterPro" id="IPR058647">
    <property type="entry name" value="BSH_CzcB-like"/>
</dbReference>
<dbReference type="SUPFAM" id="SSF111369">
    <property type="entry name" value="HlyD-like secretion proteins"/>
    <property type="match status" value="1"/>
</dbReference>
<dbReference type="PANTHER" id="PTHR30469:SF33">
    <property type="entry name" value="SLR1207 PROTEIN"/>
    <property type="match status" value="1"/>
</dbReference>
<dbReference type="InterPro" id="IPR006143">
    <property type="entry name" value="RND_pump_MFP"/>
</dbReference>
<proteinExistence type="inferred from homology"/>
<dbReference type="PANTHER" id="PTHR30469">
    <property type="entry name" value="MULTIDRUG RESISTANCE PROTEIN MDTA"/>
    <property type="match status" value="1"/>
</dbReference>
<dbReference type="Gene3D" id="2.40.50.100">
    <property type="match status" value="1"/>
</dbReference>
<evidence type="ECO:0000313" key="5">
    <source>
        <dbReference type="Proteomes" id="UP000310016"/>
    </source>
</evidence>
<comment type="caution">
    <text evidence="4">The sequence shown here is derived from an EMBL/GenBank/DDBJ whole genome shotgun (WGS) entry which is preliminary data.</text>
</comment>
<dbReference type="Gene3D" id="1.10.287.470">
    <property type="entry name" value="Helix hairpin bin"/>
    <property type="match status" value="1"/>
</dbReference>
<accession>A0A4U0PXA9</accession>
<sequence>MRVRPLLLVVVVVVIAAAIAFAFVKRDREAPAAAPTQPAAIELAPEDVATITAGDIDNTLALTGTLNAIQQTTLTAQVEGKIASVEVRPGAQVTSGQILARFDTANLQRQVAVAQAQLEKSRELLDYNRKLAKRNADLLAQNFISKNAFDNTQSQLQTALADERASMAQLGVAQQAVENGTVRAPFTGTLAQRLVEPGQHVGINSQLFTLVDLTELELVAAVPSTRIADVRVGQAVDFNVEGYRRAFSGTIIRINPTVDETSKTISIYIRVPNTDGELRSGLFAKGTVLVEGRKGVPSLPLAAVHGDGSAAYVLAIEAGKLVRRPVQVGATDLRRGQAEIVSGPAVGSKVLASNIALTAGTAVKLPTARQGN</sequence>
<dbReference type="FunFam" id="2.40.30.170:FF:000010">
    <property type="entry name" value="Efflux RND transporter periplasmic adaptor subunit"/>
    <property type="match status" value="1"/>
</dbReference>
<organism evidence="4 5">
    <name type="scientific">Chitiniphilus eburneus</name>
    <dbReference type="NCBI Taxonomy" id="2571148"/>
    <lineage>
        <taxon>Bacteria</taxon>
        <taxon>Pseudomonadati</taxon>
        <taxon>Pseudomonadota</taxon>
        <taxon>Betaproteobacteria</taxon>
        <taxon>Neisseriales</taxon>
        <taxon>Chitinibacteraceae</taxon>
        <taxon>Chitiniphilus</taxon>
    </lineage>
</organism>
<evidence type="ECO:0000259" key="2">
    <source>
        <dbReference type="Pfam" id="PF25954"/>
    </source>
</evidence>
<dbReference type="GO" id="GO:0015562">
    <property type="term" value="F:efflux transmembrane transporter activity"/>
    <property type="evidence" value="ECO:0007669"/>
    <property type="project" value="TreeGrafter"/>
</dbReference>
<protein>
    <submittedName>
        <fullName evidence="4">Efflux RND transporter periplasmic adaptor subunit</fullName>
    </submittedName>
</protein>
<dbReference type="EMBL" id="SUMF01000014">
    <property type="protein sequence ID" value="TJZ72870.1"/>
    <property type="molecule type" value="Genomic_DNA"/>
</dbReference>
<evidence type="ECO:0000256" key="1">
    <source>
        <dbReference type="ARBA" id="ARBA00009477"/>
    </source>
</evidence>
<feature type="domain" description="CusB-like beta-barrel" evidence="2">
    <location>
        <begin position="218"/>
        <end position="286"/>
    </location>
</feature>
<name>A0A4U0PXA9_9NEIS</name>
<keyword evidence="5" id="KW-1185">Reference proteome</keyword>
<dbReference type="Pfam" id="PF25954">
    <property type="entry name" value="Beta-barrel_RND_2"/>
    <property type="match status" value="1"/>
</dbReference>
<dbReference type="Pfam" id="PF25973">
    <property type="entry name" value="BSH_CzcB"/>
    <property type="match status" value="1"/>
</dbReference>
<dbReference type="Gene3D" id="2.40.30.170">
    <property type="match status" value="1"/>
</dbReference>
<dbReference type="AlphaFoldDB" id="A0A4U0PXA9"/>
<dbReference type="InterPro" id="IPR058792">
    <property type="entry name" value="Beta-barrel_RND_2"/>
</dbReference>
<comment type="similarity">
    <text evidence="1">Belongs to the membrane fusion protein (MFP) (TC 8.A.1) family.</text>
</comment>
<dbReference type="OrthoDB" id="5502471at2"/>
<dbReference type="GO" id="GO:1990281">
    <property type="term" value="C:efflux pump complex"/>
    <property type="evidence" value="ECO:0007669"/>
    <property type="project" value="TreeGrafter"/>
</dbReference>